<dbReference type="InterPro" id="IPR050088">
    <property type="entry name" value="IspD/TarI_cytidylyltransf_bact"/>
</dbReference>
<dbReference type="NCBIfam" id="NF001183">
    <property type="entry name" value="PRK00155.1-3"/>
    <property type="match status" value="1"/>
</dbReference>
<dbReference type="GO" id="GO:0047349">
    <property type="term" value="F:D-ribitol-5-phosphate cytidylyltransferase activity"/>
    <property type="evidence" value="ECO:0007669"/>
    <property type="project" value="UniProtKB-UniRule"/>
</dbReference>
<feature type="binding site" evidence="4">
    <location>
        <begin position="81"/>
        <end position="87"/>
    </location>
    <ligand>
        <name>CTP</name>
        <dbReference type="ChEBI" id="CHEBI:37563"/>
    </ligand>
</feature>
<evidence type="ECO:0000256" key="3">
    <source>
        <dbReference type="ARBA" id="ARBA00022944"/>
    </source>
</evidence>
<dbReference type="FunFam" id="3.90.550.10:FF:000003">
    <property type="entry name" value="2-C-methyl-D-erythritol 4-phosphate cytidylyltransferase"/>
    <property type="match status" value="1"/>
</dbReference>
<evidence type="ECO:0000256" key="4">
    <source>
        <dbReference type="HAMAP-Rule" id="MF_02068"/>
    </source>
</evidence>
<dbReference type="Pfam" id="PF01128">
    <property type="entry name" value="IspD"/>
    <property type="match status" value="1"/>
</dbReference>
<dbReference type="Gene3D" id="3.90.550.10">
    <property type="entry name" value="Spore Coat Polysaccharide Biosynthesis Protein SpsA, Chain A"/>
    <property type="match status" value="1"/>
</dbReference>
<evidence type="ECO:0000313" key="6">
    <source>
        <dbReference type="Proteomes" id="UP000469424"/>
    </source>
</evidence>
<dbReference type="InterPro" id="IPR034683">
    <property type="entry name" value="IspD/TarI"/>
</dbReference>
<dbReference type="SUPFAM" id="SSF53448">
    <property type="entry name" value="Nucleotide-diphospho-sugar transferases"/>
    <property type="match status" value="1"/>
</dbReference>
<comment type="catalytic activity">
    <reaction evidence="4">
        <text>D-ribitol 5-phosphate + CTP + H(+) = CDP-L-ribitol + diphosphate</text>
        <dbReference type="Rhea" id="RHEA:12456"/>
        <dbReference type="ChEBI" id="CHEBI:15378"/>
        <dbReference type="ChEBI" id="CHEBI:33019"/>
        <dbReference type="ChEBI" id="CHEBI:37563"/>
        <dbReference type="ChEBI" id="CHEBI:57608"/>
        <dbReference type="ChEBI" id="CHEBI:57695"/>
        <dbReference type="EC" id="2.7.7.40"/>
    </reaction>
</comment>
<feature type="site" description="Positions ribitol 5-phosphate for the nucleophilic attack" evidence="4">
    <location>
        <position position="160"/>
    </location>
</feature>
<dbReference type="PANTHER" id="PTHR32125:SF8">
    <property type="entry name" value="RIBITOL-5-PHOSPHATE CYTIDYLYLTRANSFERASE"/>
    <property type="match status" value="1"/>
</dbReference>
<comment type="function">
    <text evidence="4">Catalyzes the transfer of the cytidylyl group of CTP to D-ribitol 5-phosphate.</text>
</comment>
<dbReference type="GO" id="GO:0019350">
    <property type="term" value="P:teichoic acid biosynthetic process"/>
    <property type="evidence" value="ECO:0007669"/>
    <property type="project" value="UniProtKB-KW"/>
</dbReference>
<keyword evidence="3" id="KW-0777">Teichoic acid biosynthesis</keyword>
<comment type="similarity">
    <text evidence="4">Belongs to the IspD/TarI cytidylyltransferase family. TarI subfamily.</text>
</comment>
<name>A0A6N7X795_9FIRM</name>
<keyword evidence="6" id="KW-1185">Reference proteome</keyword>
<dbReference type="EMBL" id="VUNA01000005">
    <property type="protein sequence ID" value="MST70453.1"/>
    <property type="molecule type" value="Genomic_DNA"/>
</dbReference>
<dbReference type="InterPro" id="IPR029044">
    <property type="entry name" value="Nucleotide-diphossugar_trans"/>
</dbReference>
<dbReference type="Proteomes" id="UP000469424">
    <property type="component" value="Unassembled WGS sequence"/>
</dbReference>
<dbReference type="GO" id="GO:0050518">
    <property type="term" value="F:2-C-methyl-D-erythritol 4-phosphate cytidylyltransferase activity"/>
    <property type="evidence" value="ECO:0007669"/>
    <property type="project" value="UniProtKB-ARBA"/>
</dbReference>
<feature type="site" description="Transition state stabilizer" evidence="4">
    <location>
        <position position="22"/>
    </location>
</feature>
<dbReference type="InterPro" id="IPR034709">
    <property type="entry name" value="TarI"/>
</dbReference>
<dbReference type="RefSeq" id="WP_154554018.1">
    <property type="nucleotide sequence ID" value="NZ_VUNA01000005.1"/>
</dbReference>
<feature type="binding site" evidence="4">
    <location>
        <begin position="7"/>
        <end position="10"/>
    </location>
    <ligand>
        <name>CTP</name>
        <dbReference type="ChEBI" id="CHEBI:37563"/>
    </ligand>
</feature>
<dbReference type="HAMAP" id="MF_02068">
    <property type="entry name" value="TarI"/>
    <property type="match status" value="1"/>
</dbReference>
<evidence type="ECO:0000256" key="1">
    <source>
        <dbReference type="ARBA" id="ARBA00022679"/>
    </source>
</evidence>
<feature type="site" description="Transition state stabilizer" evidence="4">
    <location>
        <position position="14"/>
    </location>
</feature>
<protein>
    <recommendedName>
        <fullName evidence="4">Ribitol-5-phosphate cytidylyltransferase</fullName>
        <ecNumber evidence="4">2.7.7.40</ecNumber>
    </recommendedName>
</protein>
<dbReference type="PANTHER" id="PTHR32125">
    <property type="entry name" value="2-C-METHYL-D-ERYTHRITOL 4-PHOSPHATE CYTIDYLYLTRANSFERASE, CHLOROPLASTIC"/>
    <property type="match status" value="1"/>
</dbReference>
<feature type="site" description="Positions ribitol 5-phosphate for the nucleophilic attack" evidence="4">
    <location>
        <position position="217"/>
    </location>
</feature>
<organism evidence="5 6">
    <name type="scientific">Mogibacterium kristiansenii</name>
    <dbReference type="NCBI Taxonomy" id="2606708"/>
    <lineage>
        <taxon>Bacteria</taxon>
        <taxon>Bacillati</taxon>
        <taxon>Bacillota</taxon>
        <taxon>Clostridia</taxon>
        <taxon>Peptostreptococcales</taxon>
        <taxon>Anaerovoracaceae</taxon>
        <taxon>Mogibacterium</taxon>
    </lineage>
</organism>
<keyword evidence="2 4" id="KW-0548">Nucleotidyltransferase</keyword>
<comment type="caution">
    <text evidence="5">The sequence shown here is derived from an EMBL/GenBank/DDBJ whole genome shotgun (WGS) entry which is preliminary data.</text>
</comment>
<evidence type="ECO:0000313" key="5">
    <source>
        <dbReference type="EMBL" id="MST70453.1"/>
    </source>
</evidence>
<gene>
    <name evidence="5" type="ORF">FYJ65_03715</name>
</gene>
<reference evidence="5 6" key="1">
    <citation type="submission" date="2019-08" db="EMBL/GenBank/DDBJ databases">
        <title>In-depth cultivation of the pig gut microbiome towards novel bacterial diversity and tailored functional studies.</title>
        <authorList>
            <person name="Wylensek D."/>
            <person name="Hitch T.C.A."/>
            <person name="Clavel T."/>
        </authorList>
    </citation>
    <scope>NUCLEOTIDE SEQUENCE [LARGE SCALE GENOMIC DNA]</scope>
    <source>
        <strain evidence="5 6">WCA-MUC-591-APC-4B</strain>
    </source>
</reference>
<dbReference type="CDD" id="cd02516">
    <property type="entry name" value="CDP-ME_synthetase"/>
    <property type="match status" value="1"/>
</dbReference>
<keyword evidence="1 4" id="KW-0808">Transferase</keyword>
<evidence type="ECO:0000256" key="2">
    <source>
        <dbReference type="ARBA" id="ARBA00022695"/>
    </source>
</evidence>
<sequence>MVYGVVLAGGIGSRMGNVDRPKQYLHIGKKPIIVHTVEKFIINDNFEKVIVLCPAQWITYTKDLFRKHLPENSNVVVIEGGKDRNGTIMNAIRYIEETDGLNEETSLVTHDAVRPFVTHRILEENVESVRKGIACDTVIPATDTIVESVDGETIASIPNRANYYQGQTPQSFRAKRFKDLYETLSEDERKILTDAAKVFVVKGDKVALIKGETFNIKVTYPYDLQLAETLLGGEK</sequence>
<proteinExistence type="inferred from homology"/>
<dbReference type="EC" id="2.7.7.40" evidence="4"/>
<accession>A0A6N7X795</accession>
<dbReference type="AlphaFoldDB" id="A0A6N7X795"/>
<comment type="caution">
    <text evidence="4">Lacks conserved residue(s) required for the propagation of feature annotation.</text>
</comment>